<dbReference type="Proteomes" id="UP000076761">
    <property type="component" value="Unassembled WGS sequence"/>
</dbReference>
<evidence type="ECO:0000313" key="2">
    <source>
        <dbReference type="Proteomes" id="UP000076761"/>
    </source>
</evidence>
<organism evidence="1 2">
    <name type="scientific">Neolentinus lepideus HHB14362 ss-1</name>
    <dbReference type="NCBI Taxonomy" id="1314782"/>
    <lineage>
        <taxon>Eukaryota</taxon>
        <taxon>Fungi</taxon>
        <taxon>Dikarya</taxon>
        <taxon>Basidiomycota</taxon>
        <taxon>Agaricomycotina</taxon>
        <taxon>Agaricomycetes</taxon>
        <taxon>Gloeophyllales</taxon>
        <taxon>Gloeophyllaceae</taxon>
        <taxon>Neolentinus</taxon>
    </lineage>
</organism>
<keyword evidence="2" id="KW-1185">Reference proteome</keyword>
<accession>A0A165PZM6</accession>
<name>A0A165PZM6_9AGAM</name>
<reference evidence="1 2" key="1">
    <citation type="journal article" date="2016" name="Mol. Biol. Evol.">
        <title>Comparative Genomics of Early-Diverging Mushroom-Forming Fungi Provides Insights into the Origins of Lignocellulose Decay Capabilities.</title>
        <authorList>
            <person name="Nagy L.G."/>
            <person name="Riley R."/>
            <person name="Tritt A."/>
            <person name="Adam C."/>
            <person name="Daum C."/>
            <person name="Floudas D."/>
            <person name="Sun H."/>
            <person name="Yadav J.S."/>
            <person name="Pangilinan J."/>
            <person name="Larsson K.H."/>
            <person name="Matsuura K."/>
            <person name="Barry K."/>
            <person name="Labutti K."/>
            <person name="Kuo R."/>
            <person name="Ohm R.A."/>
            <person name="Bhattacharya S.S."/>
            <person name="Shirouzu T."/>
            <person name="Yoshinaga Y."/>
            <person name="Martin F.M."/>
            <person name="Grigoriev I.V."/>
            <person name="Hibbett D.S."/>
        </authorList>
    </citation>
    <scope>NUCLEOTIDE SEQUENCE [LARGE SCALE GENOMIC DNA]</scope>
    <source>
        <strain evidence="1 2">HHB14362 ss-1</strain>
    </source>
</reference>
<dbReference type="OrthoDB" id="3261081at2759"/>
<proteinExistence type="predicted"/>
<evidence type="ECO:0000313" key="1">
    <source>
        <dbReference type="EMBL" id="KZT21708.1"/>
    </source>
</evidence>
<dbReference type="InParanoid" id="A0A165PZM6"/>
<dbReference type="EMBL" id="KV425604">
    <property type="protein sequence ID" value="KZT21708.1"/>
    <property type="molecule type" value="Genomic_DNA"/>
</dbReference>
<gene>
    <name evidence="1" type="ORF">NEOLEDRAFT_1073130</name>
</gene>
<sequence length="165" mass="18735">MAPYFEFALHNVSNSSLVDLTQNILKACRHRVTRPQKRCRHHIKSSSGPARTHSTLENRTVTRHGRLVHLDSYLCSGAVDIAKLLYLSRRDLLSSARDCGGNVLLDEEWSYEIAHPTFRRHNRYKVTIRYSATIGRSCWPDAQKPVQLANAHGIAGLMTILDRSD</sequence>
<dbReference type="AlphaFoldDB" id="A0A165PZM6"/>
<protein>
    <submittedName>
        <fullName evidence="1">Uncharacterized protein</fullName>
    </submittedName>
</protein>
<dbReference type="STRING" id="1314782.A0A165PZM6"/>